<gene>
    <name evidence="2" type="ORF">FA13DRAFT_1711992</name>
</gene>
<sequence>MTHKQLDLDALAARTQKKAIGLPQYLETGAQAELAVNPSLPRCRRAYFDVSASHKEIFHAGLPHGSPAKTTLSPYLSEFLVRVEGTSWEPVHQRAKMLMIRVCHAILVDAPNRKYPKWEDLARLCEDAERVPPSRGAGLTLCTPGPSGVSSSCKATSNREAVATTNPVEYGNVWLTFRNEMLAALKNLERLNERIIGNRPSVGHHIGGGRNDVEQTRTRGGGGTKQISCPFFVVVDILSVGITEFDQSASSLFESSFSPCLPR</sequence>
<evidence type="ECO:0000313" key="2">
    <source>
        <dbReference type="EMBL" id="TEB28175.1"/>
    </source>
</evidence>
<accession>A0A4Y7T216</accession>
<dbReference type="Proteomes" id="UP000298030">
    <property type="component" value="Unassembled WGS sequence"/>
</dbReference>
<proteinExistence type="predicted"/>
<protein>
    <submittedName>
        <fullName evidence="2">Uncharacterized protein</fullName>
    </submittedName>
</protein>
<feature type="region of interest" description="Disordered" evidence="1">
    <location>
        <begin position="202"/>
        <end position="222"/>
    </location>
</feature>
<reference evidence="2 3" key="1">
    <citation type="journal article" date="2019" name="Nat. Ecol. Evol.">
        <title>Megaphylogeny resolves global patterns of mushroom evolution.</title>
        <authorList>
            <person name="Varga T."/>
            <person name="Krizsan K."/>
            <person name="Foldi C."/>
            <person name="Dima B."/>
            <person name="Sanchez-Garcia M."/>
            <person name="Sanchez-Ramirez S."/>
            <person name="Szollosi G.J."/>
            <person name="Szarkandi J.G."/>
            <person name="Papp V."/>
            <person name="Albert L."/>
            <person name="Andreopoulos W."/>
            <person name="Angelini C."/>
            <person name="Antonin V."/>
            <person name="Barry K.W."/>
            <person name="Bougher N.L."/>
            <person name="Buchanan P."/>
            <person name="Buyck B."/>
            <person name="Bense V."/>
            <person name="Catcheside P."/>
            <person name="Chovatia M."/>
            <person name="Cooper J."/>
            <person name="Damon W."/>
            <person name="Desjardin D."/>
            <person name="Finy P."/>
            <person name="Geml J."/>
            <person name="Haridas S."/>
            <person name="Hughes K."/>
            <person name="Justo A."/>
            <person name="Karasinski D."/>
            <person name="Kautmanova I."/>
            <person name="Kiss B."/>
            <person name="Kocsube S."/>
            <person name="Kotiranta H."/>
            <person name="LaButti K.M."/>
            <person name="Lechner B.E."/>
            <person name="Liimatainen K."/>
            <person name="Lipzen A."/>
            <person name="Lukacs Z."/>
            <person name="Mihaltcheva S."/>
            <person name="Morgado L.N."/>
            <person name="Niskanen T."/>
            <person name="Noordeloos M.E."/>
            <person name="Ohm R.A."/>
            <person name="Ortiz-Santana B."/>
            <person name="Ovrebo C."/>
            <person name="Racz N."/>
            <person name="Riley R."/>
            <person name="Savchenko A."/>
            <person name="Shiryaev A."/>
            <person name="Soop K."/>
            <person name="Spirin V."/>
            <person name="Szebenyi C."/>
            <person name="Tomsovsky M."/>
            <person name="Tulloss R.E."/>
            <person name="Uehling J."/>
            <person name="Grigoriev I.V."/>
            <person name="Vagvolgyi C."/>
            <person name="Papp T."/>
            <person name="Martin F.M."/>
            <person name="Miettinen O."/>
            <person name="Hibbett D.S."/>
            <person name="Nagy L.G."/>
        </authorList>
    </citation>
    <scope>NUCLEOTIDE SEQUENCE [LARGE SCALE GENOMIC DNA]</scope>
    <source>
        <strain evidence="2 3">FP101781</strain>
    </source>
</reference>
<evidence type="ECO:0000256" key="1">
    <source>
        <dbReference type="SAM" id="MobiDB-lite"/>
    </source>
</evidence>
<evidence type="ECO:0000313" key="3">
    <source>
        <dbReference type="Proteomes" id="UP000298030"/>
    </source>
</evidence>
<keyword evidence="3" id="KW-1185">Reference proteome</keyword>
<dbReference type="AlphaFoldDB" id="A0A4Y7T216"/>
<comment type="caution">
    <text evidence="2">The sequence shown here is derived from an EMBL/GenBank/DDBJ whole genome shotgun (WGS) entry which is preliminary data.</text>
</comment>
<name>A0A4Y7T216_COPMI</name>
<organism evidence="2 3">
    <name type="scientific">Coprinellus micaceus</name>
    <name type="common">Glistening ink-cap mushroom</name>
    <name type="synonym">Coprinus micaceus</name>
    <dbReference type="NCBI Taxonomy" id="71717"/>
    <lineage>
        <taxon>Eukaryota</taxon>
        <taxon>Fungi</taxon>
        <taxon>Dikarya</taxon>
        <taxon>Basidiomycota</taxon>
        <taxon>Agaricomycotina</taxon>
        <taxon>Agaricomycetes</taxon>
        <taxon>Agaricomycetidae</taxon>
        <taxon>Agaricales</taxon>
        <taxon>Agaricineae</taxon>
        <taxon>Psathyrellaceae</taxon>
        <taxon>Coprinellus</taxon>
    </lineage>
</organism>
<dbReference type="EMBL" id="QPFP01000034">
    <property type="protein sequence ID" value="TEB28175.1"/>
    <property type="molecule type" value="Genomic_DNA"/>
</dbReference>